<comment type="subcellular location">
    <subcellularLocation>
        <location evidence="1">Membrane</location>
        <topology evidence="1">Multi-pass membrane protein</topology>
    </subcellularLocation>
</comment>
<evidence type="ECO:0000256" key="1">
    <source>
        <dbReference type="ARBA" id="ARBA00004141"/>
    </source>
</evidence>
<dbReference type="EMBL" id="KE148173">
    <property type="protein sequence ID" value="EPE02874.1"/>
    <property type="molecule type" value="Genomic_DNA"/>
</dbReference>
<feature type="transmembrane region" description="Helical" evidence="6">
    <location>
        <begin position="423"/>
        <end position="445"/>
    </location>
</feature>
<dbReference type="InterPro" id="IPR020846">
    <property type="entry name" value="MFS_dom"/>
</dbReference>
<dbReference type="SUPFAM" id="SSF103473">
    <property type="entry name" value="MFS general substrate transporter"/>
    <property type="match status" value="1"/>
</dbReference>
<sequence>MEKRPVSQASDYSTSPLKSEGGTSTTTKETAVLGSSELFNENGLRFIPMPTPDPKDPLNMPNWQKWTAIIVLCLFGSLGLAAEVVIGGLIPVFVLEYSGVDPVSVLSDPTTAARVGSGDPLSILPPGVTAKVTLVQVALLATVPQIANGISGYILIPLSVAIGRRPVLIVTAVAAWAGGFWAGASTSLGSHIAARVLHGLGAGSVEALLPLIVQDMVFIHQRARATAAVIASQGVFIVILGVTGPYLAAHYTWRWIYWITSVLGVIVWVLIMVLVPETKWTRSKEELSGLAVYPLAQGENRPRLDAEKYGPRTRWTDYGVFQNGVHWREALVGIVEPLQVSFYPSVLLMVVMNTVFLMISSATAQTITFALLAAGIPFEWTGISSLPSIVGTVLIYFLGGSVADKLALKITRLNGGQREPEHLLPNMSISFLMGIAGCFIFGIAAENNLSPALLLFGNFLILLGSLTLLTTSNVFIIESYPQKANSVIVSVSSLKIISSFFLSTQATTWLAELGSLRLFAIFAELLIVVSLSIPVLYFFGKRMRMWTSGGVKA</sequence>
<proteinExistence type="predicted"/>
<feature type="transmembrane region" description="Helical" evidence="6">
    <location>
        <begin position="192"/>
        <end position="213"/>
    </location>
</feature>
<organism evidence="8 9">
    <name type="scientific">Ophiostoma piceae (strain UAMH 11346)</name>
    <name type="common">Sap stain fungus</name>
    <dbReference type="NCBI Taxonomy" id="1262450"/>
    <lineage>
        <taxon>Eukaryota</taxon>
        <taxon>Fungi</taxon>
        <taxon>Dikarya</taxon>
        <taxon>Ascomycota</taxon>
        <taxon>Pezizomycotina</taxon>
        <taxon>Sordariomycetes</taxon>
        <taxon>Sordariomycetidae</taxon>
        <taxon>Ophiostomatales</taxon>
        <taxon>Ophiostomataceae</taxon>
        <taxon>Ophiostoma</taxon>
    </lineage>
</organism>
<feature type="transmembrane region" description="Helical" evidence="6">
    <location>
        <begin position="346"/>
        <end position="374"/>
    </location>
</feature>
<feature type="transmembrane region" description="Helical" evidence="6">
    <location>
        <begin position="451"/>
        <end position="475"/>
    </location>
</feature>
<keyword evidence="4 6" id="KW-0472">Membrane</keyword>
<gene>
    <name evidence="8" type="ORF">F503_01615</name>
</gene>
<evidence type="ECO:0000259" key="7">
    <source>
        <dbReference type="PROSITE" id="PS50850"/>
    </source>
</evidence>
<evidence type="ECO:0000256" key="4">
    <source>
        <dbReference type="ARBA" id="ARBA00023136"/>
    </source>
</evidence>
<dbReference type="VEuPathDB" id="FungiDB:F503_01615"/>
<dbReference type="AlphaFoldDB" id="S3BNS4"/>
<keyword evidence="9" id="KW-1185">Reference proteome</keyword>
<evidence type="ECO:0000256" key="2">
    <source>
        <dbReference type="ARBA" id="ARBA00022692"/>
    </source>
</evidence>
<feature type="transmembrane region" description="Helical" evidence="6">
    <location>
        <begin position="380"/>
        <end position="402"/>
    </location>
</feature>
<dbReference type="Gene3D" id="1.20.1250.20">
    <property type="entry name" value="MFS general substrate transporter like domains"/>
    <property type="match status" value="1"/>
</dbReference>
<reference evidence="8 9" key="1">
    <citation type="journal article" date="2013" name="BMC Genomics">
        <title>The genome and transcriptome of the pine saprophyte Ophiostoma piceae, and a comparison with the bark beetle-associated pine pathogen Grosmannia clavigera.</title>
        <authorList>
            <person name="Haridas S."/>
            <person name="Wang Y."/>
            <person name="Lim L."/>
            <person name="Massoumi Alamouti S."/>
            <person name="Jackman S."/>
            <person name="Docking R."/>
            <person name="Robertson G."/>
            <person name="Birol I."/>
            <person name="Bohlmann J."/>
            <person name="Breuil C."/>
        </authorList>
    </citation>
    <scope>NUCLEOTIDE SEQUENCE [LARGE SCALE GENOMIC DNA]</scope>
    <source>
        <strain evidence="8 9">UAMH 11346</strain>
    </source>
</reference>
<dbReference type="OrthoDB" id="268400at2759"/>
<keyword evidence="3 6" id="KW-1133">Transmembrane helix</keyword>
<feature type="transmembrane region" description="Helical" evidence="6">
    <location>
        <begin position="518"/>
        <end position="539"/>
    </location>
</feature>
<evidence type="ECO:0000256" key="5">
    <source>
        <dbReference type="SAM" id="MobiDB-lite"/>
    </source>
</evidence>
<feature type="compositionally biased region" description="Low complexity" evidence="5">
    <location>
        <begin position="18"/>
        <end position="30"/>
    </location>
</feature>
<dbReference type="GO" id="GO:0022857">
    <property type="term" value="F:transmembrane transporter activity"/>
    <property type="evidence" value="ECO:0007669"/>
    <property type="project" value="InterPro"/>
</dbReference>
<evidence type="ECO:0000256" key="6">
    <source>
        <dbReference type="SAM" id="Phobius"/>
    </source>
</evidence>
<feature type="compositionally biased region" description="Polar residues" evidence="5">
    <location>
        <begin position="7"/>
        <end position="17"/>
    </location>
</feature>
<feature type="region of interest" description="Disordered" evidence="5">
    <location>
        <begin position="1"/>
        <end position="32"/>
    </location>
</feature>
<feature type="transmembrane region" description="Helical" evidence="6">
    <location>
        <begin position="225"/>
        <end position="249"/>
    </location>
</feature>
<evidence type="ECO:0000313" key="9">
    <source>
        <dbReference type="Proteomes" id="UP000016923"/>
    </source>
</evidence>
<dbReference type="PANTHER" id="PTHR23502:SF164">
    <property type="entry name" value="MAJOR FACILITATOR SUPERFAMILY (MFS) PROFILE DOMAIN-CONTAINING PROTEIN"/>
    <property type="match status" value="1"/>
</dbReference>
<dbReference type="HOGENOM" id="CLU_008455_13_4_1"/>
<dbReference type="Pfam" id="PF07690">
    <property type="entry name" value="MFS_1"/>
    <property type="match status" value="1"/>
</dbReference>
<accession>S3BNS4</accession>
<evidence type="ECO:0000313" key="8">
    <source>
        <dbReference type="EMBL" id="EPE02874.1"/>
    </source>
</evidence>
<evidence type="ECO:0000256" key="3">
    <source>
        <dbReference type="ARBA" id="ARBA00022989"/>
    </source>
</evidence>
<dbReference type="Proteomes" id="UP000016923">
    <property type="component" value="Unassembled WGS sequence"/>
</dbReference>
<dbReference type="InterPro" id="IPR011701">
    <property type="entry name" value="MFS"/>
</dbReference>
<feature type="transmembrane region" description="Helical" evidence="6">
    <location>
        <begin position="255"/>
        <end position="275"/>
    </location>
</feature>
<dbReference type="PANTHER" id="PTHR23502">
    <property type="entry name" value="MAJOR FACILITATOR SUPERFAMILY"/>
    <property type="match status" value="1"/>
</dbReference>
<feature type="transmembrane region" description="Helical" evidence="6">
    <location>
        <begin position="134"/>
        <end position="155"/>
    </location>
</feature>
<dbReference type="GO" id="GO:0005886">
    <property type="term" value="C:plasma membrane"/>
    <property type="evidence" value="ECO:0007669"/>
    <property type="project" value="TreeGrafter"/>
</dbReference>
<feature type="transmembrane region" description="Helical" evidence="6">
    <location>
        <begin position="167"/>
        <end position="186"/>
    </location>
</feature>
<dbReference type="OMA" id="YPMWAGP"/>
<name>S3BNS4_OPHP1</name>
<dbReference type="STRING" id="1262450.S3BNS4"/>
<feature type="domain" description="Major facilitator superfamily (MFS) profile" evidence="7">
    <location>
        <begin position="80"/>
        <end position="544"/>
    </location>
</feature>
<dbReference type="eggNOG" id="KOG0255">
    <property type="taxonomic scope" value="Eukaryota"/>
</dbReference>
<feature type="transmembrane region" description="Helical" evidence="6">
    <location>
        <begin position="68"/>
        <end position="94"/>
    </location>
</feature>
<keyword evidence="2 6" id="KW-0812">Transmembrane</keyword>
<dbReference type="PROSITE" id="PS50850">
    <property type="entry name" value="MFS"/>
    <property type="match status" value="1"/>
</dbReference>
<dbReference type="InterPro" id="IPR036259">
    <property type="entry name" value="MFS_trans_sf"/>
</dbReference>
<protein>
    <submittedName>
        <fullName evidence="8">Major facilitator superfamily transporter</fullName>
    </submittedName>
</protein>
<feature type="transmembrane region" description="Helical" evidence="6">
    <location>
        <begin position="487"/>
        <end position="506"/>
    </location>
</feature>